<keyword evidence="2" id="KW-0732">Signal</keyword>
<accession>A0ABW8YPY4</accession>
<dbReference type="Pfam" id="PF11008">
    <property type="entry name" value="DUF2846"/>
    <property type="match status" value="1"/>
</dbReference>
<proteinExistence type="predicted"/>
<evidence type="ECO:0000256" key="2">
    <source>
        <dbReference type="SAM" id="SignalP"/>
    </source>
</evidence>
<comment type="caution">
    <text evidence="4">The sequence shown here is derived from an EMBL/GenBank/DDBJ whole genome shotgun (WGS) entry which is preliminary data.</text>
</comment>
<keyword evidence="5" id="KW-1185">Reference proteome</keyword>
<reference evidence="4 5" key="1">
    <citation type="submission" date="2024-06" db="EMBL/GenBank/DDBJ databases">
        <authorList>
            <person name="Kaempfer P."/>
            <person name="Viver T."/>
        </authorList>
    </citation>
    <scope>NUCLEOTIDE SEQUENCE [LARGE SCALE GENOMIC DNA]</scope>
    <source>
        <strain evidence="4 5">ST-64</strain>
    </source>
</reference>
<feature type="domain" description="DUF2846" evidence="3">
    <location>
        <begin position="42"/>
        <end position="121"/>
    </location>
</feature>
<feature type="region of interest" description="Disordered" evidence="1">
    <location>
        <begin position="140"/>
        <end position="161"/>
    </location>
</feature>
<feature type="chain" id="PRO_5046363512" evidence="2">
    <location>
        <begin position="21"/>
        <end position="161"/>
    </location>
</feature>
<dbReference type="RefSeq" id="WP_408078404.1">
    <property type="nucleotide sequence ID" value="NZ_JBELQC010000001.1"/>
</dbReference>
<protein>
    <submittedName>
        <fullName evidence="4">DUF2846 domain-containing protein</fullName>
    </submittedName>
</protein>
<evidence type="ECO:0000313" key="4">
    <source>
        <dbReference type="EMBL" id="MFL9841507.1"/>
    </source>
</evidence>
<feature type="signal peptide" evidence="2">
    <location>
        <begin position="1"/>
        <end position="20"/>
    </location>
</feature>
<evidence type="ECO:0000256" key="1">
    <source>
        <dbReference type="SAM" id="MobiDB-lite"/>
    </source>
</evidence>
<name>A0ABW8YPY4_9SPHN</name>
<dbReference type="Proteomes" id="UP001629244">
    <property type="component" value="Unassembled WGS sequence"/>
</dbReference>
<sequence length="161" mass="16998">MRKKLFAAALVLSVAAPVAAVVAMPGDDAPLVTKSGPLGAPEAGTGQVVFYRPGSLMGAALGCTVREGDTQIARLGSGKFYAVSVAPGVHTYNTRGEAKDEIRLEVEADETYFVRCNIGMGVMAGRANLSPSDREAFAKKAKGLKMWEPKDDPEEKEPKAE</sequence>
<dbReference type="EMBL" id="JBELQC010000001">
    <property type="protein sequence ID" value="MFL9841507.1"/>
    <property type="molecule type" value="Genomic_DNA"/>
</dbReference>
<organism evidence="4 5">
    <name type="scientific">Sphingomonas plantiphila</name>
    <dbReference type="NCBI Taxonomy" id="3163295"/>
    <lineage>
        <taxon>Bacteria</taxon>
        <taxon>Pseudomonadati</taxon>
        <taxon>Pseudomonadota</taxon>
        <taxon>Alphaproteobacteria</taxon>
        <taxon>Sphingomonadales</taxon>
        <taxon>Sphingomonadaceae</taxon>
        <taxon>Sphingomonas</taxon>
    </lineage>
</organism>
<evidence type="ECO:0000313" key="5">
    <source>
        <dbReference type="Proteomes" id="UP001629244"/>
    </source>
</evidence>
<gene>
    <name evidence="4" type="ORF">ABS767_11075</name>
</gene>
<dbReference type="InterPro" id="IPR022548">
    <property type="entry name" value="DUF2846"/>
</dbReference>
<evidence type="ECO:0000259" key="3">
    <source>
        <dbReference type="Pfam" id="PF11008"/>
    </source>
</evidence>